<dbReference type="RefSeq" id="WP_131447759.1">
    <property type="nucleotide sequence ID" value="NZ_SJZI01000008.1"/>
</dbReference>
<protein>
    <submittedName>
        <fullName evidence="4">Alpha/beta hydrolase</fullName>
    </submittedName>
</protein>
<evidence type="ECO:0000256" key="1">
    <source>
        <dbReference type="ARBA" id="ARBA00022801"/>
    </source>
</evidence>
<accession>A0A4R1BJW0</accession>
<proteinExistence type="predicted"/>
<evidence type="ECO:0000259" key="3">
    <source>
        <dbReference type="Pfam" id="PF20434"/>
    </source>
</evidence>
<dbReference type="InterPro" id="IPR050300">
    <property type="entry name" value="GDXG_lipolytic_enzyme"/>
</dbReference>
<dbReference type="PANTHER" id="PTHR48081">
    <property type="entry name" value="AB HYDROLASE SUPERFAMILY PROTEIN C4A8.06C"/>
    <property type="match status" value="1"/>
</dbReference>
<feature type="domain" description="BD-FAE-like" evidence="3">
    <location>
        <begin position="60"/>
        <end position="259"/>
    </location>
</feature>
<name>A0A4R1BJW0_9BACT</name>
<evidence type="ECO:0000313" key="4">
    <source>
        <dbReference type="EMBL" id="TCJ17695.1"/>
    </source>
</evidence>
<comment type="caution">
    <text evidence="4">The sequence shown here is derived from an EMBL/GenBank/DDBJ whole genome shotgun (WGS) entry which is preliminary data.</text>
</comment>
<keyword evidence="2" id="KW-0732">Signal</keyword>
<sequence length="301" mass="32457">MNRSRKTLIICAALLSACLCGQQLQAQEDSAGFRPVVTPGGYSSRLNVVYTKVGEWDGRMDLYLPPAGKPAPAIINIHGGGWNKGVKESQSGFNTFFKAGFAVANIEYRLTGQATAPAAVEDTRCALIYLVEHAKELNIDPERIVIMGGSAGGHLALMGGMLANDHRFDGNCATKKNIKVAAIVDKYGITDVWDWGYGKDKTSRSATAWLGTHAQDKGFAASVSPVSYISKNTPPIFIVHGDADPTVPYQHSVLLHQRLTEAGVKTKFITVPGGQHGKFDKDKNSEINQEIIAFLKEVGVI</sequence>
<dbReference type="GO" id="GO:0016787">
    <property type="term" value="F:hydrolase activity"/>
    <property type="evidence" value="ECO:0007669"/>
    <property type="project" value="UniProtKB-KW"/>
</dbReference>
<feature type="signal peptide" evidence="2">
    <location>
        <begin position="1"/>
        <end position="26"/>
    </location>
</feature>
<dbReference type="InterPro" id="IPR049492">
    <property type="entry name" value="BD-FAE-like_dom"/>
</dbReference>
<keyword evidence="5" id="KW-1185">Reference proteome</keyword>
<keyword evidence="1 4" id="KW-0378">Hydrolase</keyword>
<dbReference type="PROSITE" id="PS51257">
    <property type="entry name" value="PROKAR_LIPOPROTEIN"/>
    <property type="match status" value="1"/>
</dbReference>
<gene>
    <name evidence="4" type="ORF">EPD60_05765</name>
</gene>
<dbReference type="Gene3D" id="3.40.50.1820">
    <property type="entry name" value="alpha/beta hydrolase"/>
    <property type="match status" value="1"/>
</dbReference>
<dbReference type="OrthoDB" id="9777975at2"/>
<dbReference type="AlphaFoldDB" id="A0A4R1BJW0"/>
<dbReference type="PANTHER" id="PTHR48081:SF13">
    <property type="entry name" value="ALPHA_BETA HYDROLASE"/>
    <property type="match status" value="1"/>
</dbReference>
<evidence type="ECO:0000256" key="2">
    <source>
        <dbReference type="SAM" id="SignalP"/>
    </source>
</evidence>
<dbReference type="Pfam" id="PF20434">
    <property type="entry name" value="BD-FAE"/>
    <property type="match status" value="1"/>
</dbReference>
<feature type="chain" id="PRO_5020451052" evidence="2">
    <location>
        <begin position="27"/>
        <end position="301"/>
    </location>
</feature>
<reference evidence="4 5" key="1">
    <citation type="submission" date="2019-03" db="EMBL/GenBank/DDBJ databases">
        <authorList>
            <person name="Kim M.K.M."/>
        </authorList>
    </citation>
    <scope>NUCLEOTIDE SEQUENCE [LARGE SCALE GENOMIC DNA]</scope>
    <source>
        <strain evidence="4 5">17J68-12</strain>
    </source>
</reference>
<dbReference type="Proteomes" id="UP000295334">
    <property type="component" value="Unassembled WGS sequence"/>
</dbReference>
<organism evidence="4 5">
    <name type="scientific">Flaviaesturariibacter flavus</name>
    <dbReference type="NCBI Taxonomy" id="2502780"/>
    <lineage>
        <taxon>Bacteria</taxon>
        <taxon>Pseudomonadati</taxon>
        <taxon>Bacteroidota</taxon>
        <taxon>Chitinophagia</taxon>
        <taxon>Chitinophagales</taxon>
        <taxon>Chitinophagaceae</taxon>
        <taxon>Flaviaestuariibacter</taxon>
    </lineage>
</organism>
<evidence type="ECO:0000313" key="5">
    <source>
        <dbReference type="Proteomes" id="UP000295334"/>
    </source>
</evidence>
<dbReference type="InterPro" id="IPR029058">
    <property type="entry name" value="AB_hydrolase_fold"/>
</dbReference>
<dbReference type="EMBL" id="SJZI01000008">
    <property type="protein sequence ID" value="TCJ17695.1"/>
    <property type="molecule type" value="Genomic_DNA"/>
</dbReference>
<dbReference type="SUPFAM" id="SSF53474">
    <property type="entry name" value="alpha/beta-Hydrolases"/>
    <property type="match status" value="1"/>
</dbReference>